<dbReference type="PANTHER" id="PTHR44329:SF253">
    <property type="entry name" value="KINASE SUPPRESSOR OF RAS 2"/>
    <property type="match status" value="1"/>
</dbReference>
<feature type="domain" description="Protein kinase" evidence="2">
    <location>
        <begin position="243"/>
        <end position="505"/>
    </location>
</feature>
<dbReference type="Pfam" id="PF07714">
    <property type="entry name" value="PK_Tyr_Ser-Thr"/>
    <property type="match status" value="1"/>
</dbReference>
<dbReference type="AlphaFoldDB" id="T1JXD8"/>
<evidence type="ECO:0000313" key="4">
    <source>
        <dbReference type="Proteomes" id="UP000015104"/>
    </source>
</evidence>
<dbReference type="Proteomes" id="UP000015104">
    <property type="component" value="Unassembled WGS sequence"/>
</dbReference>
<dbReference type="InterPro" id="IPR011009">
    <property type="entry name" value="Kinase-like_dom_sf"/>
</dbReference>
<dbReference type="EnsemblMetazoa" id="tetur02g11580.1">
    <property type="protein sequence ID" value="tetur02g11580.1"/>
    <property type="gene ID" value="tetur02g11580"/>
</dbReference>
<proteinExistence type="predicted"/>
<dbReference type="SUPFAM" id="SSF56112">
    <property type="entry name" value="Protein kinase-like (PK-like)"/>
    <property type="match status" value="1"/>
</dbReference>
<name>T1JXD8_TETUR</name>
<dbReference type="HOGENOM" id="CLU_519095_0_0_1"/>
<dbReference type="InterPro" id="IPR001245">
    <property type="entry name" value="Ser-Thr/Tyr_kinase_cat_dom"/>
</dbReference>
<keyword evidence="4" id="KW-1185">Reference proteome</keyword>
<dbReference type="GO" id="GO:0005524">
    <property type="term" value="F:ATP binding"/>
    <property type="evidence" value="ECO:0007669"/>
    <property type="project" value="InterPro"/>
</dbReference>
<feature type="compositionally biased region" description="Low complexity" evidence="1">
    <location>
        <begin position="74"/>
        <end position="89"/>
    </location>
</feature>
<dbReference type="GO" id="GO:0004674">
    <property type="term" value="F:protein serine/threonine kinase activity"/>
    <property type="evidence" value="ECO:0007669"/>
    <property type="project" value="TreeGrafter"/>
</dbReference>
<dbReference type="OMA" id="LRHCHFV"/>
<organism evidence="3 4">
    <name type="scientific">Tetranychus urticae</name>
    <name type="common">Two-spotted spider mite</name>
    <dbReference type="NCBI Taxonomy" id="32264"/>
    <lineage>
        <taxon>Eukaryota</taxon>
        <taxon>Metazoa</taxon>
        <taxon>Ecdysozoa</taxon>
        <taxon>Arthropoda</taxon>
        <taxon>Chelicerata</taxon>
        <taxon>Arachnida</taxon>
        <taxon>Acari</taxon>
        <taxon>Acariformes</taxon>
        <taxon>Trombidiformes</taxon>
        <taxon>Prostigmata</taxon>
        <taxon>Eleutherengona</taxon>
        <taxon>Raphignathae</taxon>
        <taxon>Tetranychoidea</taxon>
        <taxon>Tetranychidae</taxon>
        <taxon>Tetranychus</taxon>
    </lineage>
</organism>
<dbReference type="PROSITE" id="PS50011">
    <property type="entry name" value="PROTEIN_KINASE_DOM"/>
    <property type="match status" value="1"/>
</dbReference>
<dbReference type="InterPro" id="IPR051681">
    <property type="entry name" value="Ser/Thr_Kinases-Pseudokinases"/>
</dbReference>
<evidence type="ECO:0000256" key="1">
    <source>
        <dbReference type="SAM" id="MobiDB-lite"/>
    </source>
</evidence>
<reference evidence="4" key="1">
    <citation type="submission" date="2011-08" db="EMBL/GenBank/DDBJ databases">
        <authorList>
            <person name="Rombauts S."/>
        </authorList>
    </citation>
    <scope>NUCLEOTIDE SEQUENCE</scope>
    <source>
        <strain evidence="4">London</strain>
    </source>
</reference>
<gene>
    <name evidence="3" type="primary">107371761</name>
</gene>
<accession>T1JXD8</accession>
<dbReference type="InterPro" id="IPR000719">
    <property type="entry name" value="Prot_kinase_dom"/>
</dbReference>
<dbReference type="PANTHER" id="PTHR44329">
    <property type="entry name" value="SERINE/THREONINE-PROTEIN KINASE TNNI3K-RELATED"/>
    <property type="match status" value="1"/>
</dbReference>
<dbReference type="KEGG" id="tut:107371761"/>
<dbReference type="EMBL" id="CAEY01000828">
    <property type="status" value="NOT_ANNOTATED_CDS"/>
    <property type="molecule type" value="Genomic_DNA"/>
</dbReference>
<evidence type="ECO:0000313" key="3">
    <source>
        <dbReference type="EnsemblMetazoa" id="tetur02g11580.1"/>
    </source>
</evidence>
<protein>
    <recommendedName>
        <fullName evidence="2">Protein kinase domain-containing protein</fullName>
    </recommendedName>
</protein>
<dbReference type="Gene3D" id="3.30.200.20">
    <property type="entry name" value="Phosphorylase Kinase, domain 1"/>
    <property type="match status" value="1"/>
</dbReference>
<evidence type="ECO:0000259" key="2">
    <source>
        <dbReference type="PROSITE" id="PS50011"/>
    </source>
</evidence>
<dbReference type="OrthoDB" id="774951at2759"/>
<feature type="region of interest" description="Disordered" evidence="1">
    <location>
        <begin position="71"/>
        <end position="100"/>
    </location>
</feature>
<dbReference type="STRING" id="32264.T1JXD8"/>
<dbReference type="Gene3D" id="1.10.510.10">
    <property type="entry name" value="Transferase(Phosphotransferase) domain 1"/>
    <property type="match status" value="1"/>
</dbReference>
<reference evidence="3" key="2">
    <citation type="submission" date="2015-06" db="UniProtKB">
        <authorList>
            <consortium name="EnsemblMetazoa"/>
        </authorList>
    </citation>
    <scope>IDENTIFICATION</scope>
</reference>
<dbReference type="eggNOG" id="KOG0193">
    <property type="taxonomic scope" value="Eukaryota"/>
</dbReference>
<sequence>MCLMFFSSSKNHPTPAPISGLIKVAHWLSHRRRSKELIVISPSPTEKQSKTKFGFFDEKVAHKKLKHFFKTASKRSSSTSSNSENRATSPAHPSLQTYQRPTCLGTSSPARYFAASLVVPTLDTTCVDIDDPNICENAFDDSETDGKPSAYTIDALTRPDESGRFGKHNALAKARTLSIEHKKAVCERLCATWPQSTTVISSIDDFLPEKDDYDKNFNPSRRQSRDLDVEEAIKEWSIPYKDLHFEKPLRVGQNGVIYKGHWHGEVLIHTFKDTKDDDVSNFWDTIAQLCMVRHENIVLFMGACVDSPNLSVITSMRKGISLLEHIHVKHQVISPPNRINIARQIAQAMGYLHAKGIIHKRLTSNNIILESKVKICLIDQGSAIYSYNGSDYGAVTRGYLSYLCPQLMRCIKVEPPFIKYNGRFSPESDVYAFGTILFELMTGKFPYQRLQSHSIIWLIGNGHHESVLHIKGSNVIRNLVASCWSPLSGQRPAFSQIVKQLQENISLNKKHSCSEPERLNKIGLL</sequence>